<evidence type="ECO:0000313" key="1">
    <source>
        <dbReference type="EMBL" id="KAA6301448.1"/>
    </source>
</evidence>
<dbReference type="AlphaFoldDB" id="A0A5M8NZ72"/>
<reference evidence="1 2" key="1">
    <citation type="submission" date="2019-03" db="EMBL/GenBank/DDBJ databases">
        <title>Single cell metagenomics reveals metabolic interactions within the superorganism composed of flagellate Streblomastix strix and complex community of Bacteroidetes bacteria on its surface.</title>
        <authorList>
            <person name="Treitli S.C."/>
            <person name="Kolisko M."/>
            <person name="Husnik F."/>
            <person name="Keeling P."/>
            <person name="Hampl V."/>
        </authorList>
    </citation>
    <scope>NUCLEOTIDE SEQUENCE [LARGE SCALE GENOMIC DNA]</scope>
    <source>
        <strain evidence="1">St1</strain>
    </source>
</reference>
<comment type="caution">
    <text evidence="1">The sequence shown here is derived from an EMBL/GenBank/DDBJ whole genome shotgun (WGS) entry which is preliminary data.</text>
</comment>
<dbReference type="EMBL" id="SNRX01000019">
    <property type="protein sequence ID" value="KAA6301448.1"/>
    <property type="molecule type" value="Genomic_DNA"/>
</dbReference>
<proteinExistence type="predicted"/>
<dbReference type="Proteomes" id="UP000324575">
    <property type="component" value="Unassembled WGS sequence"/>
</dbReference>
<sequence length="80" mass="9119">MNVFIGKKNWVPVRLILGIVQEEVYKQRIRQKTQKSKGQGRGQLTEGTKTRSRFSLFITNAGREALASDAFYILEITLSC</sequence>
<protein>
    <submittedName>
        <fullName evidence="1">Uncharacterized protein</fullName>
    </submittedName>
</protein>
<organism evidence="1 2">
    <name type="scientific">Candidatus Ordinivivax streblomastigis</name>
    <dbReference type="NCBI Taxonomy" id="2540710"/>
    <lineage>
        <taxon>Bacteria</taxon>
        <taxon>Pseudomonadati</taxon>
        <taxon>Bacteroidota</taxon>
        <taxon>Bacteroidia</taxon>
        <taxon>Bacteroidales</taxon>
        <taxon>Candidatus Ordinivivax</taxon>
    </lineage>
</organism>
<evidence type="ECO:0000313" key="2">
    <source>
        <dbReference type="Proteomes" id="UP000324575"/>
    </source>
</evidence>
<gene>
    <name evidence="1" type="ORF">EZS26_002435</name>
</gene>
<name>A0A5M8NZ72_9BACT</name>
<accession>A0A5M8NZ72</accession>